<dbReference type="EMBL" id="KV425885">
    <property type="protein sequence ID" value="KZW03105.1"/>
    <property type="molecule type" value="Genomic_DNA"/>
</dbReference>
<feature type="compositionally biased region" description="Basic and acidic residues" evidence="1">
    <location>
        <begin position="39"/>
        <end position="50"/>
    </location>
</feature>
<dbReference type="InParanoid" id="A0A165Q5D6"/>
<evidence type="ECO:0000313" key="2">
    <source>
        <dbReference type="EMBL" id="KZW03105.1"/>
    </source>
</evidence>
<sequence length="194" mass="20880">MPPSVPPLATSAATSRFTPPSASVSQVHSAAHPLPLDRGSNREKKGDSVHSRSNSAVPLPPLEKKGGLLCSYFALHRGNPIVTATAAAWVCFSSKSCPNSGASEPLSWRITPYVPSTCYPPGTERMTLSLSVCALSAARSIKTMRLPANWISESGRWILSAVTHGNVGTLDRCERLDNFLHCLRPFHLLRHDAV</sequence>
<protein>
    <submittedName>
        <fullName evidence="2">Uncharacterized protein</fullName>
    </submittedName>
</protein>
<reference evidence="2 3" key="1">
    <citation type="journal article" date="2016" name="Mol. Biol. Evol.">
        <title>Comparative Genomics of Early-Diverging Mushroom-Forming Fungi Provides Insights into the Origins of Lignocellulose Decay Capabilities.</title>
        <authorList>
            <person name="Nagy L.G."/>
            <person name="Riley R."/>
            <person name="Tritt A."/>
            <person name="Adam C."/>
            <person name="Daum C."/>
            <person name="Floudas D."/>
            <person name="Sun H."/>
            <person name="Yadav J.S."/>
            <person name="Pangilinan J."/>
            <person name="Larsson K.H."/>
            <person name="Matsuura K."/>
            <person name="Barry K."/>
            <person name="Labutti K."/>
            <person name="Kuo R."/>
            <person name="Ohm R.A."/>
            <person name="Bhattacharya S.S."/>
            <person name="Shirouzu T."/>
            <person name="Yoshinaga Y."/>
            <person name="Martin F.M."/>
            <person name="Grigoriev I.V."/>
            <person name="Hibbett D.S."/>
        </authorList>
    </citation>
    <scope>NUCLEOTIDE SEQUENCE [LARGE SCALE GENOMIC DNA]</scope>
    <source>
        <strain evidence="2 3">HHB12029</strain>
    </source>
</reference>
<gene>
    <name evidence="2" type="ORF">EXIGLDRAFT_320567</name>
</gene>
<dbReference type="AlphaFoldDB" id="A0A165Q5D6"/>
<proteinExistence type="predicted"/>
<evidence type="ECO:0000256" key="1">
    <source>
        <dbReference type="SAM" id="MobiDB-lite"/>
    </source>
</evidence>
<feature type="region of interest" description="Disordered" evidence="1">
    <location>
        <begin position="1"/>
        <end position="59"/>
    </location>
</feature>
<evidence type="ECO:0000313" key="3">
    <source>
        <dbReference type="Proteomes" id="UP000077266"/>
    </source>
</evidence>
<feature type="compositionally biased region" description="Low complexity" evidence="1">
    <location>
        <begin position="19"/>
        <end position="33"/>
    </location>
</feature>
<organism evidence="2 3">
    <name type="scientific">Exidia glandulosa HHB12029</name>
    <dbReference type="NCBI Taxonomy" id="1314781"/>
    <lineage>
        <taxon>Eukaryota</taxon>
        <taxon>Fungi</taxon>
        <taxon>Dikarya</taxon>
        <taxon>Basidiomycota</taxon>
        <taxon>Agaricomycotina</taxon>
        <taxon>Agaricomycetes</taxon>
        <taxon>Auriculariales</taxon>
        <taxon>Exidiaceae</taxon>
        <taxon>Exidia</taxon>
    </lineage>
</organism>
<name>A0A165Q5D6_EXIGL</name>
<accession>A0A165Q5D6</accession>
<dbReference type="Proteomes" id="UP000077266">
    <property type="component" value="Unassembled WGS sequence"/>
</dbReference>
<keyword evidence="3" id="KW-1185">Reference proteome</keyword>